<dbReference type="VEuPathDB" id="FungiDB:LCOR_11639.1"/>
<evidence type="ECO:0000313" key="2">
    <source>
        <dbReference type="Proteomes" id="UP000027586"/>
    </source>
</evidence>
<accession>A0A068SET6</accession>
<sequence length="92" mass="10330">MLHNALTDPGLPALASNDDSSARCEYYRDTITTIKRSTHLVLGIISHHQRLCFIAGIINISSHKNTIQYAHQSPSHIAIPICNYEEPQRDPH</sequence>
<dbReference type="EMBL" id="CBTN010000111">
    <property type="protein sequence ID" value="CDH60863.1"/>
    <property type="molecule type" value="Genomic_DNA"/>
</dbReference>
<comment type="caution">
    <text evidence="1">The sequence shown here is derived from an EMBL/GenBank/DDBJ whole genome shotgun (WGS) entry which is preliminary data.</text>
</comment>
<gene>
    <name evidence="1" type="ORF">LCOR_11639.1</name>
</gene>
<protein>
    <submittedName>
        <fullName evidence="1">Uncharacterized protein</fullName>
    </submittedName>
</protein>
<organism evidence="1 2">
    <name type="scientific">Lichtheimia corymbifera JMRC:FSU:9682</name>
    <dbReference type="NCBI Taxonomy" id="1263082"/>
    <lineage>
        <taxon>Eukaryota</taxon>
        <taxon>Fungi</taxon>
        <taxon>Fungi incertae sedis</taxon>
        <taxon>Mucoromycota</taxon>
        <taxon>Mucoromycotina</taxon>
        <taxon>Mucoromycetes</taxon>
        <taxon>Mucorales</taxon>
        <taxon>Lichtheimiaceae</taxon>
        <taxon>Lichtheimia</taxon>
    </lineage>
</organism>
<name>A0A068SET6_9FUNG</name>
<dbReference type="AlphaFoldDB" id="A0A068SET6"/>
<reference evidence="1" key="1">
    <citation type="submission" date="2013-08" db="EMBL/GenBank/DDBJ databases">
        <title>Gene expansion shapes genome architecture in the human pathogen Lichtheimia corymbifera: an evolutionary genomics analysis in the ancient terrestrial Mucorales (Mucoromycotina).</title>
        <authorList>
            <person name="Schwartze V.U."/>
            <person name="Winter S."/>
            <person name="Shelest E."/>
            <person name="Marcet-Houben M."/>
            <person name="Horn F."/>
            <person name="Wehner S."/>
            <person name="Hoffmann K."/>
            <person name="Riege K."/>
            <person name="Sammeth M."/>
            <person name="Nowrousian M."/>
            <person name="Valiante V."/>
            <person name="Linde J."/>
            <person name="Jacobsen I.D."/>
            <person name="Marz M."/>
            <person name="Brakhage A.A."/>
            <person name="Gabaldon T."/>
            <person name="Bocker S."/>
            <person name="Voigt K."/>
        </authorList>
    </citation>
    <scope>NUCLEOTIDE SEQUENCE [LARGE SCALE GENOMIC DNA]</scope>
    <source>
        <strain evidence="1">FSU 9682</strain>
    </source>
</reference>
<proteinExistence type="predicted"/>
<keyword evidence="2" id="KW-1185">Reference proteome</keyword>
<evidence type="ECO:0000313" key="1">
    <source>
        <dbReference type="EMBL" id="CDH60863.1"/>
    </source>
</evidence>
<dbReference type="Proteomes" id="UP000027586">
    <property type="component" value="Unassembled WGS sequence"/>
</dbReference>